<reference evidence="2" key="1">
    <citation type="submission" date="2021-07" db="EMBL/GenBank/DDBJ databases">
        <title>Roseobacter insulae sp. nov., isolated from a tidal flat.</title>
        <authorList>
            <person name="Park S."/>
            <person name="Yoon J.-H."/>
        </authorList>
    </citation>
    <scope>NUCLEOTIDE SEQUENCE</scope>
    <source>
        <strain evidence="2">YSTF-M11</strain>
    </source>
</reference>
<proteinExistence type="predicted"/>
<evidence type="ECO:0000313" key="2">
    <source>
        <dbReference type="EMBL" id="MBW4709093.1"/>
    </source>
</evidence>
<dbReference type="Pfam" id="PF01124">
    <property type="entry name" value="MAPEG"/>
    <property type="match status" value="1"/>
</dbReference>
<evidence type="ECO:0000313" key="3">
    <source>
        <dbReference type="Proteomes" id="UP001138661"/>
    </source>
</evidence>
<sequence length="132" mass="13997">MLEAPQITLFFTAIFVLVSVPMSIMVGLRRAKTGIMLLHGDDEDLLKRMRAHGNFTEYVPLALLALAGAEITGAPGWFVMVCGGVLLLARLIHYAALRRSATSGGRLVGAAMTSLVMTVLAATILAQLAGMV</sequence>
<keyword evidence="1" id="KW-0812">Transmembrane</keyword>
<protein>
    <submittedName>
        <fullName evidence="2">MAPEG family protein</fullName>
    </submittedName>
</protein>
<feature type="transmembrane region" description="Helical" evidence="1">
    <location>
        <begin position="77"/>
        <end position="95"/>
    </location>
</feature>
<keyword evidence="1" id="KW-1133">Transmembrane helix</keyword>
<accession>A0A9X1K309</accession>
<comment type="caution">
    <text evidence="2">The sequence shown here is derived from an EMBL/GenBank/DDBJ whole genome shotgun (WGS) entry which is preliminary data.</text>
</comment>
<name>A0A9X1K309_9RHOB</name>
<organism evidence="2 3">
    <name type="scientific">Roseobacter insulae</name>
    <dbReference type="NCBI Taxonomy" id="2859783"/>
    <lineage>
        <taxon>Bacteria</taxon>
        <taxon>Pseudomonadati</taxon>
        <taxon>Pseudomonadota</taxon>
        <taxon>Alphaproteobacteria</taxon>
        <taxon>Rhodobacterales</taxon>
        <taxon>Roseobacteraceae</taxon>
        <taxon>Roseobacter</taxon>
    </lineage>
</organism>
<keyword evidence="3" id="KW-1185">Reference proteome</keyword>
<feature type="transmembrane region" description="Helical" evidence="1">
    <location>
        <begin position="6"/>
        <end position="28"/>
    </location>
</feature>
<dbReference type="PANTHER" id="PTHR35814:SF1">
    <property type="entry name" value="GLUTATHIONE S-TRANSFERASE-RELATED"/>
    <property type="match status" value="1"/>
</dbReference>
<dbReference type="Proteomes" id="UP001138661">
    <property type="component" value="Unassembled WGS sequence"/>
</dbReference>
<evidence type="ECO:0000256" key="1">
    <source>
        <dbReference type="SAM" id="Phobius"/>
    </source>
</evidence>
<dbReference type="RefSeq" id="WP_219504263.1">
    <property type="nucleotide sequence ID" value="NZ_JAHXDN010000004.1"/>
</dbReference>
<dbReference type="EMBL" id="JAHXDN010000004">
    <property type="protein sequence ID" value="MBW4709093.1"/>
    <property type="molecule type" value="Genomic_DNA"/>
</dbReference>
<keyword evidence="1" id="KW-0472">Membrane</keyword>
<dbReference type="AlphaFoldDB" id="A0A9X1K309"/>
<gene>
    <name evidence="2" type="ORF">KX928_14980</name>
</gene>
<dbReference type="InterPro" id="IPR001129">
    <property type="entry name" value="Membr-assoc_MAPEG"/>
</dbReference>
<dbReference type="PANTHER" id="PTHR35814">
    <property type="match status" value="1"/>
</dbReference>
<dbReference type="GO" id="GO:0016020">
    <property type="term" value="C:membrane"/>
    <property type="evidence" value="ECO:0007669"/>
    <property type="project" value="InterPro"/>
</dbReference>
<feature type="transmembrane region" description="Helical" evidence="1">
    <location>
        <begin position="107"/>
        <end position="129"/>
    </location>
</feature>